<dbReference type="InterPro" id="IPR050444">
    <property type="entry name" value="Polyketide_Synthase"/>
</dbReference>
<keyword evidence="4" id="KW-0511">Multifunctional enzyme</keyword>
<dbReference type="GO" id="GO:1901336">
    <property type="term" value="P:lactone biosynthetic process"/>
    <property type="evidence" value="ECO:0007669"/>
    <property type="project" value="UniProtKB-ARBA"/>
</dbReference>
<keyword evidence="3" id="KW-0808">Transferase</keyword>
<dbReference type="Pfam" id="PF00107">
    <property type="entry name" value="ADH_zinc_N"/>
    <property type="match status" value="1"/>
</dbReference>
<dbReference type="GO" id="GO:0016740">
    <property type="term" value="F:transferase activity"/>
    <property type="evidence" value="ECO:0007669"/>
    <property type="project" value="UniProtKB-KW"/>
</dbReference>
<accession>A0A4S3JDK3</accession>
<dbReference type="InterPro" id="IPR013149">
    <property type="entry name" value="ADH-like_C"/>
</dbReference>
<sequence>MRQEDSHTRWIRLDFENDENPWTSDKIGHVIHVLERSFDKDAETGNIEWEYSVADSQLHVPRIFPEKTQDAIARNLKLPLKPTLEAFHQPDKPLVWETSPSTGLDSYFVENPVILSTDVPSEMVEVEAKAFGLNFREVMVALGQLEEPLTGYECSGIITRLGPNTEQSGLKVGDRVAALCKGRIASKGRTYWTSVVKLPDEMPWEMAASFPAAYTTAYGSLIQVAGLQKGESVLIHAASGATGQAAIVIAQHVGAEVFATCSTEGKRGLLVEHYGIKPDHIFASRSESFAAGIMAKTNGKGVDVILNSLSGPLLKASWDCMARFGRFVDITKVDMEANRWLQTAPFTRCSMFSSFDLLQLTIVAD</sequence>
<dbReference type="InterPro" id="IPR020843">
    <property type="entry name" value="ER"/>
</dbReference>
<keyword evidence="8" id="KW-1185">Reference proteome</keyword>
<dbReference type="Gene3D" id="3.90.180.10">
    <property type="entry name" value="Medium-chain alcohol dehydrogenases, catalytic domain"/>
    <property type="match status" value="1"/>
</dbReference>
<dbReference type="SUPFAM" id="SSF50129">
    <property type="entry name" value="GroES-like"/>
    <property type="match status" value="1"/>
</dbReference>
<dbReference type="InterPro" id="IPR013154">
    <property type="entry name" value="ADH-like_N"/>
</dbReference>
<proteinExistence type="predicted"/>
<dbReference type="GO" id="GO:0008610">
    <property type="term" value="P:lipid biosynthetic process"/>
    <property type="evidence" value="ECO:0007669"/>
    <property type="project" value="UniProtKB-ARBA"/>
</dbReference>
<dbReference type="Proteomes" id="UP000324241">
    <property type="component" value="Unassembled WGS sequence"/>
</dbReference>
<dbReference type="RefSeq" id="XP_033421862.1">
    <property type="nucleotide sequence ID" value="XM_033576007.1"/>
</dbReference>
<dbReference type="Pfam" id="PF08240">
    <property type="entry name" value="ADH_N"/>
    <property type="match status" value="1"/>
</dbReference>
<evidence type="ECO:0000256" key="4">
    <source>
        <dbReference type="ARBA" id="ARBA00023268"/>
    </source>
</evidence>
<keyword evidence="1" id="KW-0596">Phosphopantetheine</keyword>
<gene>
    <name evidence="6" type="ORF">ATNIH1004_011445</name>
    <name evidence="7" type="ORF">EYZ11_007182</name>
</gene>
<evidence type="ECO:0000256" key="2">
    <source>
        <dbReference type="ARBA" id="ARBA00022553"/>
    </source>
</evidence>
<feature type="domain" description="Enoyl reductase (ER)" evidence="5">
    <location>
        <begin position="103"/>
        <end position="365"/>
    </location>
</feature>
<comment type="caution">
    <text evidence="7">The sequence shown here is derived from an EMBL/GenBank/DDBJ whole genome shotgun (WGS) entry which is preliminary data.</text>
</comment>
<protein>
    <recommendedName>
        <fullName evidence="5">Enoyl reductase (ER) domain-containing protein</fullName>
    </recommendedName>
</protein>
<name>A0A4S3JDK3_9EURO</name>
<reference evidence="7 8" key="1">
    <citation type="submission" date="2019-03" db="EMBL/GenBank/DDBJ databases">
        <title>The genome sequence of a newly discovered highly antifungal drug resistant Aspergillus species, Aspergillus tanneri NIH 1004.</title>
        <authorList>
            <person name="Mounaud S."/>
            <person name="Singh I."/>
            <person name="Joardar V."/>
            <person name="Pakala S."/>
            <person name="Pakala S."/>
            <person name="Venepally P."/>
            <person name="Hoover J."/>
            <person name="Nierman W."/>
            <person name="Chung J."/>
            <person name="Losada L."/>
        </authorList>
    </citation>
    <scope>NUCLEOTIDE SEQUENCE [LARGE SCALE GENOMIC DNA]</scope>
    <source>
        <strain evidence="7 8">NIH1004</strain>
    </source>
</reference>
<dbReference type="SMART" id="SM00829">
    <property type="entry name" value="PKS_ER"/>
    <property type="match status" value="1"/>
</dbReference>
<dbReference type="OrthoDB" id="4510809at2759"/>
<dbReference type="GO" id="GO:0016491">
    <property type="term" value="F:oxidoreductase activity"/>
    <property type="evidence" value="ECO:0007669"/>
    <property type="project" value="InterPro"/>
</dbReference>
<dbReference type="PANTHER" id="PTHR45681:SF6">
    <property type="entry name" value="POLYKETIDE SYNTHASE 37"/>
    <property type="match status" value="1"/>
</dbReference>
<dbReference type="EMBL" id="QUQM01000008">
    <property type="protein sequence ID" value="KAA8642500.1"/>
    <property type="molecule type" value="Genomic_DNA"/>
</dbReference>
<dbReference type="SUPFAM" id="SSF51735">
    <property type="entry name" value="NAD(P)-binding Rossmann-fold domains"/>
    <property type="match status" value="1"/>
</dbReference>
<evidence type="ECO:0000256" key="3">
    <source>
        <dbReference type="ARBA" id="ARBA00022679"/>
    </source>
</evidence>
<dbReference type="Proteomes" id="UP000308092">
    <property type="component" value="Unassembled WGS sequence"/>
</dbReference>
<keyword evidence="2" id="KW-0597">Phosphoprotein</keyword>
<dbReference type="STRING" id="1220188.A0A4S3JDK3"/>
<evidence type="ECO:0000259" key="5">
    <source>
        <dbReference type="SMART" id="SM00829"/>
    </source>
</evidence>
<dbReference type="InterPro" id="IPR011032">
    <property type="entry name" value="GroES-like_sf"/>
</dbReference>
<dbReference type="CDD" id="cd05195">
    <property type="entry name" value="enoyl_red"/>
    <property type="match status" value="1"/>
</dbReference>
<evidence type="ECO:0000313" key="9">
    <source>
        <dbReference type="Proteomes" id="UP000324241"/>
    </source>
</evidence>
<dbReference type="GO" id="GO:0044550">
    <property type="term" value="P:secondary metabolite biosynthetic process"/>
    <property type="evidence" value="ECO:0007669"/>
    <property type="project" value="UniProtKB-ARBA"/>
</dbReference>
<dbReference type="PANTHER" id="PTHR45681">
    <property type="entry name" value="POLYKETIDE SYNTHASE 44-RELATED"/>
    <property type="match status" value="1"/>
</dbReference>
<dbReference type="AlphaFoldDB" id="A0A4S3JDK3"/>
<evidence type="ECO:0000313" key="6">
    <source>
        <dbReference type="EMBL" id="KAA8642500.1"/>
    </source>
</evidence>
<reference evidence="6 9" key="2">
    <citation type="submission" date="2019-08" db="EMBL/GenBank/DDBJ databases">
        <title>The genome sequence of a newly discovered highly antifungal drug resistant Aspergillus species, Aspergillus tanneri NIH 1004.</title>
        <authorList>
            <person name="Mounaud S."/>
            <person name="Singh I."/>
            <person name="Joardar V."/>
            <person name="Pakala S."/>
            <person name="Pakala S."/>
            <person name="Venepally P."/>
            <person name="Chung J.K."/>
            <person name="Losada L."/>
            <person name="Nierman W.C."/>
        </authorList>
    </citation>
    <scope>NUCLEOTIDE SEQUENCE [LARGE SCALE GENOMIC DNA]</scope>
    <source>
        <strain evidence="6 9">NIH1004</strain>
    </source>
</reference>
<dbReference type="VEuPathDB" id="FungiDB:EYZ11_007182"/>
<evidence type="ECO:0000313" key="7">
    <source>
        <dbReference type="EMBL" id="THC93326.1"/>
    </source>
</evidence>
<dbReference type="InterPro" id="IPR036291">
    <property type="entry name" value="NAD(P)-bd_dom_sf"/>
</dbReference>
<dbReference type="GeneID" id="54334146"/>
<evidence type="ECO:0000256" key="1">
    <source>
        <dbReference type="ARBA" id="ARBA00022450"/>
    </source>
</evidence>
<evidence type="ECO:0000313" key="8">
    <source>
        <dbReference type="Proteomes" id="UP000308092"/>
    </source>
</evidence>
<organism evidence="7 8">
    <name type="scientific">Aspergillus tanneri</name>
    <dbReference type="NCBI Taxonomy" id="1220188"/>
    <lineage>
        <taxon>Eukaryota</taxon>
        <taxon>Fungi</taxon>
        <taxon>Dikarya</taxon>
        <taxon>Ascomycota</taxon>
        <taxon>Pezizomycotina</taxon>
        <taxon>Eurotiomycetes</taxon>
        <taxon>Eurotiomycetidae</taxon>
        <taxon>Eurotiales</taxon>
        <taxon>Aspergillaceae</taxon>
        <taxon>Aspergillus</taxon>
        <taxon>Aspergillus subgen. Circumdati</taxon>
    </lineage>
</organism>
<dbReference type="FunFam" id="3.40.50.720:FF:000209">
    <property type="entry name" value="Polyketide synthase Pks12"/>
    <property type="match status" value="1"/>
</dbReference>
<dbReference type="EMBL" id="SOSA01000271">
    <property type="protein sequence ID" value="THC93326.1"/>
    <property type="molecule type" value="Genomic_DNA"/>
</dbReference>